<evidence type="ECO:0000256" key="3">
    <source>
        <dbReference type="ARBA" id="ARBA00006576"/>
    </source>
</evidence>
<evidence type="ECO:0000256" key="7">
    <source>
        <dbReference type="ARBA" id="ARBA00022801"/>
    </source>
</evidence>
<comment type="cofactor">
    <cofactor evidence="1 14 15">
        <name>Zn(2+)</name>
        <dbReference type="ChEBI" id="CHEBI:29105"/>
    </cofactor>
</comment>
<evidence type="ECO:0000313" key="17">
    <source>
        <dbReference type="EMBL" id="EEN82466.1"/>
    </source>
</evidence>
<evidence type="ECO:0000256" key="13">
    <source>
        <dbReference type="PIRSR" id="PIRSR606262-2"/>
    </source>
</evidence>
<dbReference type="GO" id="GO:0042802">
    <property type="term" value="F:identical protein binding"/>
    <property type="evidence" value="ECO:0007669"/>
    <property type="project" value="UniProtKB-ARBA"/>
</dbReference>
<feature type="binding site" evidence="14">
    <location>
        <position position="70"/>
    </location>
    <ligand>
        <name>Zn(2+)</name>
        <dbReference type="ChEBI" id="CHEBI:29105"/>
        <note>catalytic</note>
    </ligand>
</feature>
<evidence type="ECO:0000256" key="8">
    <source>
        <dbReference type="ARBA" id="ARBA00022833"/>
    </source>
</evidence>
<gene>
    <name evidence="17" type="primary">cdd</name>
    <name evidence="17" type="ORF">POREN0001_1706</name>
</gene>
<feature type="active site" description="Proton donor" evidence="12">
    <location>
        <position position="72"/>
    </location>
</feature>
<dbReference type="InterPro" id="IPR002125">
    <property type="entry name" value="CMP_dCMP_dom"/>
</dbReference>
<dbReference type="GO" id="GO:0005829">
    <property type="term" value="C:cytosol"/>
    <property type="evidence" value="ECO:0007669"/>
    <property type="project" value="TreeGrafter"/>
</dbReference>
<evidence type="ECO:0000256" key="1">
    <source>
        <dbReference type="ARBA" id="ARBA00001947"/>
    </source>
</evidence>
<dbReference type="GO" id="GO:0055086">
    <property type="term" value="P:nucleobase-containing small molecule metabolic process"/>
    <property type="evidence" value="ECO:0007669"/>
    <property type="project" value="UniProtKB-ARBA"/>
</dbReference>
<comment type="catalytic activity">
    <reaction evidence="11 15">
        <text>cytidine + H2O + H(+) = uridine + NH4(+)</text>
        <dbReference type="Rhea" id="RHEA:16069"/>
        <dbReference type="ChEBI" id="CHEBI:15377"/>
        <dbReference type="ChEBI" id="CHEBI:15378"/>
        <dbReference type="ChEBI" id="CHEBI:16704"/>
        <dbReference type="ChEBI" id="CHEBI:17562"/>
        <dbReference type="ChEBI" id="CHEBI:28938"/>
        <dbReference type="EC" id="3.5.4.5"/>
    </reaction>
</comment>
<dbReference type="PROSITE" id="PS00903">
    <property type="entry name" value="CYT_DCMP_DEAMINASES_1"/>
    <property type="match status" value="1"/>
</dbReference>
<keyword evidence="18" id="KW-1185">Reference proteome</keyword>
<sequence>MHTLSIPYERIQRKDFDATLLRLEGAAVEVARNAYAPYSRFRVGAALLLSNGVVVVGSNQENAAYPSGLCAERTALFAAGAQYPNEAVEILLLVAFSEEDRVESITPCGACRQVLMETSSRHQKPFKVIMVGKEQALVLHDNRGLLPFAFDGSDLPD</sequence>
<proteinExistence type="inferred from homology"/>
<organism evidence="17 18">
    <name type="scientific">Porphyromonas endodontalis (strain ATCC 35406 / DSM 24491 / JCM 8526 / CCUG 16442 / BCRC 14492 / NCTC 13058 / HG 370)</name>
    <name type="common">Bacteroides endodontalis</name>
    <dbReference type="NCBI Taxonomy" id="553175"/>
    <lineage>
        <taxon>Bacteria</taxon>
        <taxon>Pseudomonadati</taxon>
        <taxon>Bacteroidota</taxon>
        <taxon>Bacteroidia</taxon>
        <taxon>Bacteroidales</taxon>
        <taxon>Porphyromonadaceae</taxon>
        <taxon>Porphyromonas</taxon>
    </lineage>
</organism>
<keyword evidence="7 15" id="KW-0378">Hydrolase</keyword>
<dbReference type="EC" id="3.5.4.5" evidence="4 15"/>
<dbReference type="STRING" id="553175.POREN0001_1706"/>
<evidence type="ECO:0000256" key="6">
    <source>
        <dbReference type="ARBA" id="ARBA00022723"/>
    </source>
</evidence>
<reference evidence="17 18" key="1">
    <citation type="submission" date="2009-04" db="EMBL/GenBank/DDBJ databases">
        <authorList>
            <person name="Sebastian Y."/>
            <person name="Madupu R."/>
            <person name="Durkin A.S."/>
            <person name="Torralba M."/>
            <person name="Methe B."/>
            <person name="Sutton G.G."/>
            <person name="Strausberg R.L."/>
            <person name="Nelson K.E."/>
        </authorList>
    </citation>
    <scope>NUCLEOTIDE SEQUENCE [LARGE SCALE GENOMIC DNA]</scope>
    <source>
        <strain evidence="18">ATCC 35406 / DSM 24491 / JCM 8526 / CCUG 16442 / BCRC 14492 / NCTC 13058 / HG 370</strain>
    </source>
</reference>
<protein>
    <recommendedName>
        <fullName evidence="5 15">Cytidine deaminase</fullName>
        <ecNumber evidence="4 15">3.5.4.5</ecNumber>
    </recommendedName>
    <alternativeName>
        <fullName evidence="9 15">Cytidine aminohydrolase</fullName>
    </alternativeName>
</protein>
<evidence type="ECO:0000256" key="2">
    <source>
        <dbReference type="ARBA" id="ARBA00003949"/>
    </source>
</evidence>
<dbReference type="InterPro" id="IPR016192">
    <property type="entry name" value="APOBEC/CMP_deaminase_Zn-bd"/>
</dbReference>
<comment type="function">
    <text evidence="2 15">This enzyme scavenges exogenous and endogenous cytidine and 2'-deoxycytidine for UMP synthesis.</text>
</comment>
<feature type="domain" description="CMP/dCMP-type deaminase" evidence="16">
    <location>
        <begin position="18"/>
        <end position="153"/>
    </location>
</feature>
<dbReference type="InterPro" id="IPR016193">
    <property type="entry name" value="Cytidine_deaminase-like"/>
</dbReference>
<evidence type="ECO:0000256" key="15">
    <source>
        <dbReference type="RuleBase" id="RU364006"/>
    </source>
</evidence>
<keyword evidence="6 14" id="KW-0479">Metal-binding</keyword>
<dbReference type="Proteomes" id="UP000004295">
    <property type="component" value="Unassembled WGS sequence"/>
</dbReference>
<keyword evidence="8 14" id="KW-0862">Zinc</keyword>
<dbReference type="EMBL" id="ACNN01000026">
    <property type="protein sequence ID" value="EEN82466.1"/>
    <property type="molecule type" value="Genomic_DNA"/>
</dbReference>
<dbReference type="PANTHER" id="PTHR11644:SF2">
    <property type="entry name" value="CYTIDINE DEAMINASE"/>
    <property type="match status" value="1"/>
</dbReference>
<dbReference type="NCBIfam" id="TIGR01354">
    <property type="entry name" value="cyt_deam_tetra"/>
    <property type="match status" value="1"/>
</dbReference>
<dbReference type="AlphaFoldDB" id="C3JBH2"/>
<dbReference type="GeneID" id="93366089"/>
<comment type="caution">
    <text evidence="17">The sequence shown here is derived from an EMBL/GenBank/DDBJ whole genome shotgun (WGS) entry which is preliminary data.</text>
</comment>
<accession>C3JBH2</accession>
<feature type="binding site" evidence="14">
    <location>
        <position position="108"/>
    </location>
    <ligand>
        <name>Zn(2+)</name>
        <dbReference type="ChEBI" id="CHEBI:29105"/>
        <note>catalytic</note>
    </ligand>
</feature>
<comment type="catalytic activity">
    <reaction evidence="10 15">
        <text>2'-deoxycytidine + H2O + H(+) = 2'-deoxyuridine + NH4(+)</text>
        <dbReference type="Rhea" id="RHEA:13433"/>
        <dbReference type="ChEBI" id="CHEBI:15377"/>
        <dbReference type="ChEBI" id="CHEBI:15378"/>
        <dbReference type="ChEBI" id="CHEBI:15698"/>
        <dbReference type="ChEBI" id="CHEBI:16450"/>
        <dbReference type="ChEBI" id="CHEBI:28938"/>
        <dbReference type="EC" id="3.5.4.5"/>
    </reaction>
</comment>
<feature type="binding site" evidence="14">
    <location>
        <position position="111"/>
    </location>
    <ligand>
        <name>Zn(2+)</name>
        <dbReference type="ChEBI" id="CHEBI:29105"/>
        <note>catalytic</note>
    </ligand>
</feature>
<evidence type="ECO:0000256" key="10">
    <source>
        <dbReference type="ARBA" id="ARBA00049252"/>
    </source>
</evidence>
<dbReference type="PROSITE" id="PS51747">
    <property type="entry name" value="CYT_DCMP_DEAMINASES_2"/>
    <property type="match status" value="1"/>
</dbReference>
<dbReference type="InterPro" id="IPR006262">
    <property type="entry name" value="Cyt_deam_tetra"/>
</dbReference>
<evidence type="ECO:0000256" key="12">
    <source>
        <dbReference type="PIRSR" id="PIRSR606262-1"/>
    </source>
</evidence>
<dbReference type="PANTHER" id="PTHR11644">
    <property type="entry name" value="CYTIDINE DEAMINASE"/>
    <property type="match status" value="1"/>
</dbReference>
<evidence type="ECO:0000256" key="4">
    <source>
        <dbReference type="ARBA" id="ARBA00012783"/>
    </source>
</evidence>
<evidence type="ECO:0000256" key="9">
    <source>
        <dbReference type="ARBA" id="ARBA00032005"/>
    </source>
</evidence>
<evidence type="ECO:0000256" key="5">
    <source>
        <dbReference type="ARBA" id="ARBA00018266"/>
    </source>
</evidence>
<evidence type="ECO:0000313" key="18">
    <source>
        <dbReference type="Proteomes" id="UP000004295"/>
    </source>
</evidence>
<dbReference type="eggNOG" id="COG0295">
    <property type="taxonomic scope" value="Bacteria"/>
</dbReference>
<evidence type="ECO:0000259" key="16">
    <source>
        <dbReference type="PROSITE" id="PS51747"/>
    </source>
</evidence>
<dbReference type="RefSeq" id="WP_004334303.1">
    <property type="nucleotide sequence ID" value="NZ_ACNN01000026.1"/>
</dbReference>
<evidence type="ECO:0000256" key="14">
    <source>
        <dbReference type="PIRSR" id="PIRSR606262-3"/>
    </source>
</evidence>
<dbReference type="GO" id="GO:0004126">
    <property type="term" value="F:cytidine deaminase activity"/>
    <property type="evidence" value="ECO:0007669"/>
    <property type="project" value="UniProtKB-UniRule"/>
</dbReference>
<dbReference type="Gene3D" id="3.40.140.10">
    <property type="entry name" value="Cytidine Deaminase, domain 2"/>
    <property type="match status" value="1"/>
</dbReference>
<dbReference type="InterPro" id="IPR050202">
    <property type="entry name" value="Cyt/Deoxycyt_deaminase"/>
</dbReference>
<name>C3JBH2_POREA</name>
<comment type="similarity">
    <text evidence="3 15">Belongs to the cytidine and deoxycytidylate deaminase family.</text>
</comment>
<dbReference type="CDD" id="cd01283">
    <property type="entry name" value="cytidine_deaminase"/>
    <property type="match status" value="1"/>
</dbReference>
<dbReference type="NCBIfam" id="NF004064">
    <property type="entry name" value="PRK05578.1"/>
    <property type="match status" value="1"/>
</dbReference>
<evidence type="ECO:0000256" key="11">
    <source>
        <dbReference type="ARBA" id="ARBA00049558"/>
    </source>
</evidence>
<feature type="binding site" evidence="13">
    <location>
        <begin position="59"/>
        <end position="65"/>
    </location>
    <ligand>
        <name>substrate</name>
    </ligand>
</feature>
<dbReference type="GO" id="GO:0008270">
    <property type="term" value="F:zinc ion binding"/>
    <property type="evidence" value="ECO:0007669"/>
    <property type="project" value="UniProtKB-UniRule"/>
</dbReference>
<dbReference type="GO" id="GO:0072527">
    <property type="term" value="P:pyrimidine-containing compound metabolic process"/>
    <property type="evidence" value="ECO:0007669"/>
    <property type="project" value="UniProtKB-ARBA"/>
</dbReference>
<dbReference type="SUPFAM" id="SSF53927">
    <property type="entry name" value="Cytidine deaminase-like"/>
    <property type="match status" value="1"/>
</dbReference>
<dbReference type="Pfam" id="PF00383">
    <property type="entry name" value="dCMP_cyt_deam_1"/>
    <property type="match status" value="1"/>
</dbReference>